<dbReference type="CDD" id="cd06171">
    <property type="entry name" value="Sigma70_r4"/>
    <property type="match status" value="1"/>
</dbReference>
<evidence type="ECO:0000259" key="9">
    <source>
        <dbReference type="PROSITE" id="PS00716"/>
    </source>
</evidence>
<name>A0A420XRZ2_9ACTN</name>
<evidence type="ECO:0000256" key="3">
    <source>
        <dbReference type="ARBA" id="ARBA00023082"/>
    </source>
</evidence>
<dbReference type="PRINTS" id="PR00046">
    <property type="entry name" value="SIGMA70FCT"/>
</dbReference>
<gene>
    <name evidence="10" type="ORF">CLV35_1264</name>
</gene>
<dbReference type="InterPro" id="IPR013325">
    <property type="entry name" value="RNA_pol_sigma_r2"/>
</dbReference>
<dbReference type="NCBIfam" id="TIGR02937">
    <property type="entry name" value="sigma70-ECF"/>
    <property type="match status" value="1"/>
</dbReference>
<dbReference type="InterPro" id="IPR007630">
    <property type="entry name" value="RNA_pol_sigma70_r4"/>
</dbReference>
<dbReference type="InParanoid" id="A0A420XRZ2"/>
<evidence type="ECO:0000313" key="11">
    <source>
        <dbReference type="Proteomes" id="UP000281955"/>
    </source>
</evidence>
<dbReference type="Gene3D" id="1.10.10.10">
    <property type="entry name" value="Winged helix-like DNA-binding domain superfamily/Winged helix DNA-binding domain"/>
    <property type="match status" value="2"/>
</dbReference>
<dbReference type="GO" id="GO:0003677">
    <property type="term" value="F:DNA binding"/>
    <property type="evidence" value="ECO:0007669"/>
    <property type="project" value="UniProtKB-KW"/>
</dbReference>
<protein>
    <recommendedName>
        <fullName evidence="6">RNA polymerase sigma factor</fullName>
    </recommendedName>
</protein>
<keyword evidence="4 6" id="KW-0238">DNA-binding</keyword>
<dbReference type="InterPro" id="IPR014284">
    <property type="entry name" value="RNA_pol_sigma-70_dom"/>
</dbReference>
<evidence type="ECO:0000313" key="10">
    <source>
        <dbReference type="EMBL" id="RKS77571.1"/>
    </source>
</evidence>
<dbReference type="Pfam" id="PF00140">
    <property type="entry name" value="Sigma70_r1_2"/>
    <property type="match status" value="1"/>
</dbReference>
<comment type="similarity">
    <text evidence="1 6">Belongs to the sigma-70 factor family.</text>
</comment>
<dbReference type="InterPro" id="IPR009042">
    <property type="entry name" value="RNA_pol_sigma70_r1_2"/>
</dbReference>
<dbReference type="InterPro" id="IPR007627">
    <property type="entry name" value="RNA_pol_sigma70_r2"/>
</dbReference>
<dbReference type="GO" id="GO:0006352">
    <property type="term" value="P:DNA-templated transcription initiation"/>
    <property type="evidence" value="ECO:0007669"/>
    <property type="project" value="InterPro"/>
</dbReference>
<dbReference type="Gene3D" id="1.10.601.10">
    <property type="entry name" value="RNA Polymerase Primary Sigma Factor"/>
    <property type="match status" value="2"/>
</dbReference>
<dbReference type="Pfam" id="PF04542">
    <property type="entry name" value="Sigma70_r2"/>
    <property type="match status" value="1"/>
</dbReference>
<dbReference type="Pfam" id="PF04545">
    <property type="entry name" value="Sigma70_r4"/>
    <property type="match status" value="1"/>
</dbReference>
<dbReference type="PANTHER" id="PTHR30603:SF60">
    <property type="entry name" value="RNA POLYMERASE SIGMA FACTOR RPOD"/>
    <property type="match status" value="1"/>
</dbReference>
<dbReference type="SUPFAM" id="SSF88946">
    <property type="entry name" value="Sigma2 domain of RNA polymerase sigma factors"/>
    <property type="match status" value="1"/>
</dbReference>
<dbReference type="Pfam" id="PF04539">
    <property type="entry name" value="Sigma70_r3"/>
    <property type="match status" value="1"/>
</dbReference>
<dbReference type="PROSITE" id="PS00716">
    <property type="entry name" value="SIGMA70_2"/>
    <property type="match status" value="1"/>
</dbReference>
<keyword evidence="2 6" id="KW-0805">Transcription regulation</keyword>
<evidence type="ECO:0000259" key="8">
    <source>
        <dbReference type="PROSITE" id="PS00715"/>
    </source>
</evidence>
<feature type="domain" description="RNA polymerase sigma-70" evidence="8">
    <location>
        <begin position="114"/>
        <end position="127"/>
    </location>
</feature>
<feature type="domain" description="RNA polymerase sigma-70" evidence="9">
    <location>
        <begin position="283"/>
        <end position="309"/>
    </location>
</feature>
<evidence type="ECO:0000256" key="6">
    <source>
        <dbReference type="RuleBase" id="RU362124"/>
    </source>
</evidence>
<dbReference type="FunFam" id="1.10.601.10:FF:000001">
    <property type="entry name" value="RNA polymerase sigma factor SigA"/>
    <property type="match status" value="1"/>
</dbReference>
<evidence type="ECO:0000256" key="1">
    <source>
        <dbReference type="ARBA" id="ARBA00007788"/>
    </source>
</evidence>
<dbReference type="RefSeq" id="WP_231121548.1">
    <property type="nucleotide sequence ID" value="NZ_RBWV01000010.1"/>
</dbReference>
<dbReference type="InterPro" id="IPR000943">
    <property type="entry name" value="RNA_pol_sigma70"/>
</dbReference>
<proteinExistence type="inferred from homology"/>
<keyword evidence="5 6" id="KW-0804">Transcription</keyword>
<dbReference type="PROSITE" id="PS00715">
    <property type="entry name" value="SIGMA70_1"/>
    <property type="match status" value="1"/>
</dbReference>
<feature type="region of interest" description="Disordered" evidence="7">
    <location>
        <begin position="1"/>
        <end position="20"/>
    </location>
</feature>
<dbReference type="PANTHER" id="PTHR30603">
    <property type="entry name" value="RNA POLYMERASE SIGMA FACTOR RPO"/>
    <property type="match status" value="1"/>
</dbReference>
<dbReference type="AlphaFoldDB" id="A0A420XRZ2"/>
<dbReference type="Proteomes" id="UP000281955">
    <property type="component" value="Unassembled WGS sequence"/>
</dbReference>
<dbReference type="InterPro" id="IPR050239">
    <property type="entry name" value="Sigma-70_RNA_pol_init_factors"/>
</dbReference>
<evidence type="ECO:0000256" key="4">
    <source>
        <dbReference type="ARBA" id="ARBA00023125"/>
    </source>
</evidence>
<keyword evidence="3 6" id="KW-0731">Sigma factor</keyword>
<accession>A0A420XRZ2</accession>
<dbReference type="InterPro" id="IPR007624">
    <property type="entry name" value="RNA_pol_sigma70_r3"/>
</dbReference>
<reference evidence="10 11" key="1">
    <citation type="submission" date="2018-10" db="EMBL/GenBank/DDBJ databases">
        <title>Genomic Encyclopedia of Archaeal and Bacterial Type Strains, Phase II (KMG-II): from individual species to whole genera.</title>
        <authorList>
            <person name="Goeker M."/>
        </authorList>
    </citation>
    <scope>NUCLEOTIDE SEQUENCE [LARGE SCALE GENOMIC DNA]</scope>
    <source>
        <strain evidence="10 11">RP-AC37</strain>
    </source>
</reference>
<dbReference type="SUPFAM" id="SSF88659">
    <property type="entry name" value="Sigma3 and sigma4 domains of RNA polymerase sigma factors"/>
    <property type="match status" value="2"/>
</dbReference>
<sequence>MAPVSEDSTLEPAPGADLDQAAPTSDLVRLYLDDIGRTALLTAADEVELSQRIEAGLYAAHLLAEGETDGHDAAELRSLVRDGERAKDQMLRANLRLVVSVAKKHAHRGLPFLDVVQEGNLGLVRAVEKFDYRKGYKFSTYATWWIRQAIGRGLAEQARTIRLPVHVHEQIGKLTRALRELSSTLERDPTDEELAEVLGWKLPDVTNLRRVSREAISLDTPVGDEADTSVGELVVDTDAVSASEAFEHRALLSDLQSALDQLPEREATIVRMRYGLYDGRPHTLDEIGRALGLTRERIRQLEKEAMSKLRSPAATVGLLAWAS</sequence>
<dbReference type="GO" id="GO:0016987">
    <property type="term" value="F:sigma factor activity"/>
    <property type="evidence" value="ECO:0007669"/>
    <property type="project" value="UniProtKB-KW"/>
</dbReference>
<evidence type="ECO:0000256" key="7">
    <source>
        <dbReference type="SAM" id="MobiDB-lite"/>
    </source>
</evidence>
<dbReference type="InterPro" id="IPR036388">
    <property type="entry name" value="WH-like_DNA-bd_sf"/>
</dbReference>
<evidence type="ECO:0000256" key="5">
    <source>
        <dbReference type="ARBA" id="ARBA00023163"/>
    </source>
</evidence>
<dbReference type="InterPro" id="IPR013324">
    <property type="entry name" value="RNA_pol_sigma_r3/r4-like"/>
</dbReference>
<dbReference type="EMBL" id="RBWV01000010">
    <property type="protein sequence ID" value="RKS77571.1"/>
    <property type="molecule type" value="Genomic_DNA"/>
</dbReference>
<evidence type="ECO:0000256" key="2">
    <source>
        <dbReference type="ARBA" id="ARBA00023015"/>
    </source>
</evidence>
<keyword evidence="11" id="KW-1185">Reference proteome</keyword>
<comment type="function">
    <text evidence="6">Sigma factors are initiation factors that promote the attachment of RNA polymerase to specific initiation sites and are then released.</text>
</comment>
<comment type="caution">
    <text evidence="10">The sequence shown here is derived from an EMBL/GenBank/DDBJ whole genome shotgun (WGS) entry which is preliminary data.</text>
</comment>
<organism evidence="10 11">
    <name type="scientific">Motilibacter peucedani</name>
    <dbReference type="NCBI Taxonomy" id="598650"/>
    <lineage>
        <taxon>Bacteria</taxon>
        <taxon>Bacillati</taxon>
        <taxon>Actinomycetota</taxon>
        <taxon>Actinomycetes</taxon>
        <taxon>Motilibacterales</taxon>
        <taxon>Motilibacteraceae</taxon>
        <taxon>Motilibacter</taxon>
    </lineage>
</organism>